<dbReference type="Proteomes" id="UP001549110">
    <property type="component" value="Unassembled WGS sequence"/>
</dbReference>
<keyword evidence="9" id="KW-0560">Oxidoreductase</keyword>
<feature type="transmembrane region" description="Helical" evidence="14">
    <location>
        <begin position="91"/>
        <end position="111"/>
    </location>
</feature>
<dbReference type="PANTHER" id="PTHR30598">
    <property type="entry name" value="NITRATE REDUCTASE PRIVATE CHAPERONE, REDOX ENZYME MATURATION PROTEIN REMP FAMILY"/>
    <property type="match status" value="1"/>
</dbReference>
<comment type="subcellular location">
    <subcellularLocation>
        <location evidence="1">Cell membrane</location>
        <topology evidence="1">Multi-pass membrane protein</topology>
    </subcellularLocation>
</comment>
<keyword evidence="6" id="KW-0479">Metal-binding</keyword>
<keyword evidence="10" id="KW-0408">Iron</keyword>
<evidence type="ECO:0000256" key="7">
    <source>
        <dbReference type="ARBA" id="ARBA00022982"/>
    </source>
</evidence>
<evidence type="ECO:0000256" key="6">
    <source>
        <dbReference type="ARBA" id="ARBA00022723"/>
    </source>
</evidence>
<evidence type="ECO:0000256" key="8">
    <source>
        <dbReference type="ARBA" id="ARBA00022989"/>
    </source>
</evidence>
<dbReference type="InterPro" id="IPR023234">
    <property type="entry name" value="NarG-like_domain"/>
</dbReference>
<keyword evidence="4" id="KW-0349">Heme</keyword>
<feature type="transmembrane region" description="Helical" evidence="14">
    <location>
        <begin position="190"/>
        <end position="217"/>
    </location>
</feature>
<evidence type="ECO:0000256" key="9">
    <source>
        <dbReference type="ARBA" id="ARBA00023002"/>
    </source>
</evidence>
<evidence type="ECO:0000256" key="2">
    <source>
        <dbReference type="ARBA" id="ARBA00022448"/>
    </source>
</evidence>
<feature type="transmembrane region" description="Helical" evidence="14">
    <location>
        <begin position="131"/>
        <end position="150"/>
    </location>
</feature>
<proteinExistence type="predicted"/>
<evidence type="ECO:0000313" key="16">
    <source>
        <dbReference type="EMBL" id="MET3528664.1"/>
    </source>
</evidence>
<reference evidence="16 17" key="1">
    <citation type="submission" date="2024-06" db="EMBL/GenBank/DDBJ databases">
        <title>Genomic Encyclopedia of Type Strains, Phase IV (KMG-IV): sequencing the most valuable type-strain genomes for metagenomic binning, comparative biology and taxonomic classification.</title>
        <authorList>
            <person name="Goeker M."/>
        </authorList>
    </citation>
    <scope>NUCLEOTIDE SEQUENCE [LARGE SCALE GENOMIC DNA]</scope>
    <source>
        <strain evidence="16 17">DSM 17809</strain>
    </source>
</reference>
<feature type="transmembrane region" description="Helical" evidence="14">
    <location>
        <begin position="12"/>
        <end position="29"/>
    </location>
</feature>
<dbReference type="SUPFAM" id="SSF103501">
    <property type="entry name" value="Respiratory nitrate reductase 1 gamma chain"/>
    <property type="match status" value="1"/>
</dbReference>
<dbReference type="InterPro" id="IPR036197">
    <property type="entry name" value="NarG-like_sf"/>
</dbReference>
<dbReference type="RefSeq" id="WP_354298526.1">
    <property type="nucleotide sequence ID" value="NZ_JBEPLU010000005.1"/>
</dbReference>
<feature type="domain" description="NarG-like" evidence="15">
    <location>
        <begin position="6"/>
        <end position="227"/>
    </location>
</feature>
<sequence>MQSFINQLAFGWYPYLAVTVLIVGSIFRFDMAQYTWRSQSSQFLRRKQMVLGSNLFHMGVLILLGGHFVGLLTPVNVFDAVGIEHGFKQRAALLVGGAAGIMAWVGATLLLHRRLFDSRIRRSSHWTDIAVLVLLWLQLTLGIATTYWTMQHLNGEEMLLFMGWANGLLTFNPRAADLIVDAALVYKLHIILGLTLFMITPFSRLVHIWSIPIFYLVRPGYQLVRSRGAVRRPQPASLSHGEAGAAPSYGGPVVQRAGVEESQ</sequence>
<evidence type="ECO:0000259" key="15">
    <source>
        <dbReference type="Pfam" id="PF02665"/>
    </source>
</evidence>
<keyword evidence="5 14" id="KW-0812">Transmembrane</keyword>
<evidence type="ECO:0000256" key="10">
    <source>
        <dbReference type="ARBA" id="ARBA00023004"/>
    </source>
</evidence>
<feature type="region of interest" description="Disordered" evidence="13">
    <location>
        <begin position="234"/>
        <end position="263"/>
    </location>
</feature>
<keyword evidence="17" id="KW-1185">Reference proteome</keyword>
<evidence type="ECO:0000313" key="17">
    <source>
        <dbReference type="Proteomes" id="UP001549110"/>
    </source>
</evidence>
<name>A0ABV2ENM3_9CAUL</name>
<dbReference type="InterPro" id="IPR051936">
    <property type="entry name" value="Heme-iron_electron_transfer"/>
</dbReference>
<evidence type="ECO:0000256" key="5">
    <source>
        <dbReference type="ARBA" id="ARBA00022692"/>
    </source>
</evidence>
<keyword evidence="12 14" id="KW-0472">Membrane</keyword>
<evidence type="ECO:0000256" key="4">
    <source>
        <dbReference type="ARBA" id="ARBA00022617"/>
    </source>
</evidence>
<feature type="transmembrane region" description="Helical" evidence="14">
    <location>
        <begin position="50"/>
        <end position="71"/>
    </location>
</feature>
<keyword evidence="8 14" id="KW-1133">Transmembrane helix</keyword>
<accession>A0ABV2ENM3</accession>
<evidence type="ECO:0000256" key="1">
    <source>
        <dbReference type="ARBA" id="ARBA00004651"/>
    </source>
</evidence>
<organism evidence="16 17">
    <name type="scientific">Phenylobacterium koreense</name>
    <dbReference type="NCBI Taxonomy" id="266125"/>
    <lineage>
        <taxon>Bacteria</taxon>
        <taxon>Pseudomonadati</taxon>
        <taxon>Pseudomonadota</taxon>
        <taxon>Alphaproteobacteria</taxon>
        <taxon>Caulobacterales</taxon>
        <taxon>Caulobacteraceae</taxon>
        <taxon>Phenylobacterium</taxon>
    </lineage>
</organism>
<evidence type="ECO:0000256" key="14">
    <source>
        <dbReference type="SAM" id="Phobius"/>
    </source>
</evidence>
<evidence type="ECO:0000256" key="12">
    <source>
        <dbReference type="ARBA" id="ARBA00023136"/>
    </source>
</evidence>
<comment type="caution">
    <text evidence="16">The sequence shown here is derived from an EMBL/GenBank/DDBJ whole genome shotgun (WGS) entry which is preliminary data.</text>
</comment>
<keyword evidence="3" id="KW-1003">Cell membrane</keyword>
<dbReference type="NCBIfam" id="TIGR00351">
    <property type="entry name" value="narI"/>
    <property type="match status" value="1"/>
</dbReference>
<dbReference type="InterPro" id="IPR003816">
    <property type="entry name" value="Nitrate_red_gam"/>
</dbReference>
<dbReference type="Gene3D" id="1.20.950.20">
    <property type="entry name" value="Transmembrane di-heme cytochromes, Chain C"/>
    <property type="match status" value="1"/>
</dbReference>
<keyword evidence="2" id="KW-0813">Transport</keyword>
<evidence type="ECO:0000256" key="11">
    <source>
        <dbReference type="ARBA" id="ARBA00023063"/>
    </source>
</evidence>
<dbReference type="EMBL" id="JBEPLU010000005">
    <property type="protein sequence ID" value="MET3528664.1"/>
    <property type="molecule type" value="Genomic_DNA"/>
</dbReference>
<evidence type="ECO:0000256" key="3">
    <source>
        <dbReference type="ARBA" id="ARBA00022475"/>
    </source>
</evidence>
<dbReference type="PANTHER" id="PTHR30598:SF3">
    <property type="entry name" value="RESPIRATORY NITRATE REDUCTASE 1 GAMMA CHAIN"/>
    <property type="match status" value="1"/>
</dbReference>
<keyword evidence="11" id="KW-0534">Nitrate assimilation</keyword>
<keyword evidence="7" id="KW-0249">Electron transport</keyword>
<protein>
    <submittedName>
        <fullName evidence="16">Nitrate reductase gamma subunit</fullName>
    </submittedName>
</protein>
<gene>
    <name evidence="16" type="ORF">ABID41_003806</name>
</gene>
<evidence type="ECO:0000256" key="13">
    <source>
        <dbReference type="SAM" id="MobiDB-lite"/>
    </source>
</evidence>
<dbReference type="Pfam" id="PF02665">
    <property type="entry name" value="Nitrate_red_gam"/>
    <property type="match status" value="1"/>
</dbReference>